<dbReference type="SUPFAM" id="SSF53098">
    <property type="entry name" value="Ribonuclease H-like"/>
    <property type="match status" value="1"/>
</dbReference>
<dbReference type="OrthoDB" id="2438421at2759"/>
<evidence type="ECO:0008006" key="3">
    <source>
        <dbReference type="Google" id="ProtNLM"/>
    </source>
</evidence>
<dbReference type="InterPro" id="IPR012337">
    <property type="entry name" value="RNaseH-like_sf"/>
</dbReference>
<comment type="caution">
    <text evidence="1">The sequence shown here is derived from an EMBL/GenBank/DDBJ whole genome shotgun (WGS) entry which is preliminary data.</text>
</comment>
<sequence length="615" mass="68817">MFIGRRLREKKMIIMDHHSPSDFQLRRSSSRVQRSPIPIPELVLVMFLVFRQLETSSSSSRMSAERTRFLEGQKIELTSFSPDLAPNDFYLFPSMKNKLRGQRFSSREEAVDALKLHILGDNSIRMEKIAIIIQFQRMQNCIDHHVPLTPQGGQRSRHVLESKAVRAPDQLHNLAIIYSPIMATSVPSERLFSEAKATITQEKNRLLGTSSKNTIVLASSKHLMEDDQSQLSTSKILDDRDDCSSVLFTTLTSMDTETTRELFMSSSIKDAFERISSNKERFLKLRIVISEIVIESVVAPNLPSAVEMETLNELTAVLKPFEYVTRESLGQKYVPISKIIPMLNCLTTELNSITPNSAIVKECKYVLLRELKWRFGMIELNDHAAIATILDPRFKNLHFQDPSACGRAIQILKAMVVGQLSSPSESEDDVSSTAPPEYDFWKYHKELADGHKKKKKSHQGYEVSLYLSNPVISLKSNPFAEWDDMKDDAVAGQIDSGAEGKEHRWVGRVAQIDFTRMITVTAATFGHHLCRSGADGSLVCKNAGLSKRAMRPIRKYVVTATLGHSQPQTSHQCVASLLDRNRISNGGGKGLMEVVRSAMADGGGCGAMKTGGEAW</sequence>
<accession>A0A4C1YDY7</accession>
<name>A0A4C1YDY7_EUMVA</name>
<proteinExistence type="predicted"/>
<dbReference type="EMBL" id="BGZK01001158">
    <property type="protein sequence ID" value="GBP72859.1"/>
    <property type="molecule type" value="Genomic_DNA"/>
</dbReference>
<protein>
    <recommendedName>
        <fullName evidence="3">HAT C-terminal dimerisation domain-containing protein</fullName>
    </recommendedName>
</protein>
<reference evidence="1 2" key="1">
    <citation type="journal article" date="2019" name="Commun. Biol.">
        <title>The bagworm genome reveals a unique fibroin gene that provides high tensile strength.</title>
        <authorList>
            <person name="Kono N."/>
            <person name="Nakamura H."/>
            <person name="Ohtoshi R."/>
            <person name="Tomita M."/>
            <person name="Numata K."/>
            <person name="Arakawa K."/>
        </authorList>
    </citation>
    <scope>NUCLEOTIDE SEQUENCE [LARGE SCALE GENOMIC DNA]</scope>
</reference>
<gene>
    <name evidence="1" type="ORF">EVAR_48843_1</name>
</gene>
<organism evidence="1 2">
    <name type="scientific">Eumeta variegata</name>
    <name type="common">Bagworm moth</name>
    <name type="synonym">Eumeta japonica</name>
    <dbReference type="NCBI Taxonomy" id="151549"/>
    <lineage>
        <taxon>Eukaryota</taxon>
        <taxon>Metazoa</taxon>
        <taxon>Ecdysozoa</taxon>
        <taxon>Arthropoda</taxon>
        <taxon>Hexapoda</taxon>
        <taxon>Insecta</taxon>
        <taxon>Pterygota</taxon>
        <taxon>Neoptera</taxon>
        <taxon>Endopterygota</taxon>
        <taxon>Lepidoptera</taxon>
        <taxon>Glossata</taxon>
        <taxon>Ditrysia</taxon>
        <taxon>Tineoidea</taxon>
        <taxon>Psychidae</taxon>
        <taxon>Oiketicinae</taxon>
        <taxon>Eumeta</taxon>
    </lineage>
</organism>
<evidence type="ECO:0000313" key="2">
    <source>
        <dbReference type="Proteomes" id="UP000299102"/>
    </source>
</evidence>
<dbReference type="AlphaFoldDB" id="A0A4C1YDY7"/>
<dbReference type="InterPro" id="IPR036397">
    <property type="entry name" value="RNaseH_sf"/>
</dbReference>
<dbReference type="GO" id="GO:0003676">
    <property type="term" value="F:nucleic acid binding"/>
    <property type="evidence" value="ECO:0007669"/>
    <property type="project" value="InterPro"/>
</dbReference>
<keyword evidence="2" id="KW-1185">Reference proteome</keyword>
<evidence type="ECO:0000313" key="1">
    <source>
        <dbReference type="EMBL" id="GBP72859.1"/>
    </source>
</evidence>
<dbReference type="Gene3D" id="3.30.420.10">
    <property type="entry name" value="Ribonuclease H-like superfamily/Ribonuclease H"/>
    <property type="match status" value="1"/>
</dbReference>
<dbReference type="Proteomes" id="UP000299102">
    <property type="component" value="Unassembled WGS sequence"/>
</dbReference>